<dbReference type="NCBIfam" id="TIGR00094">
    <property type="entry name" value="tRNA_TruD_broad"/>
    <property type="match status" value="1"/>
</dbReference>
<dbReference type="GO" id="GO:0009982">
    <property type="term" value="F:pseudouridine synthase activity"/>
    <property type="evidence" value="ECO:0007669"/>
    <property type="project" value="InterPro"/>
</dbReference>
<dbReference type="FunFam" id="3.30.2350.20:FF:000006">
    <property type="entry name" value="Multisubstrate pseudouridine synthase 7"/>
    <property type="match status" value="1"/>
</dbReference>
<reference evidence="4" key="1">
    <citation type="submission" date="2023-03" db="EMBL/GenBank/DDBJ databases">
        <authorList>
            <person name="Julca I."/>
        </authorList>
    </citation>
    <scope>NUCLEOTIDE SEQUENCE</scope>
</reference>
<sequence>MYQLAEEEEVPVSDLRNITYKDEIDSFRALAGEQNADTLKTFLDQICSGVEADIEPILLNPSSDKAHRTAVHNFFKERLKLLVTDTVDGPDASTKCIRVRLNVGRNLKGQRCKKRKDRDDKPYDSRGSANWPESLGKFLRFHLYKENKETQEAIGLIGKMLGVQPRSFGFAGTKDKRSVSTQRVTIFKQRASRLASLNERLIGIKVGDFCHVDEGLTLGQLQGNHFTITLRGVVAESEDIIRASANALGELGFINYFGLQRFGSSSVPTHLIGAALLRGEWKNAVSLILDPRVGDILYMLSFLQRDDIKRVREHYKETGDVEGTLRQLPRHLVAEKAILQCLKRSPENYLQALKAIPRTLRMMYVHSYQSYIWNHAASMRVQKYGIDRVVAGDLVYCKKQTIDKELVENYSECELPNDSNDREDVDAISEIDLPVEKETSVKVLTEEEVVSGMYTIHDVVLPLPGSRVIYPSNDIGDCYHSLSSKDSINLTESVHNVKEFSITTMTGGYRRVFQKPKDYKWELLTYQDGNIPLAQTDMDQIAKARERDPMVVNDNGKRLIEHDEVPPVVSEKAVVESSEVEEVEIDRAGSNHIETSGSTDTQEIQRALRLSFTLPASCYATMAIRELLKTSTSVAFHKTLN</sequence>
<dbReference type="PIRSF" id="PIRSF037016">
    <property type="entry name" value="Pseudouridin_synth_euk_prd"/>
    <property type="match status" value="1"/>
</dbReference>
<dbReference type="PANTHER" id="PTHR13326:SF21">
    <property type="entry name" value="PSEUDOURIDYLATE SYNTHASE PUS7L"/>
    <property type="match status" value="1"/>
</dbReference>
<accession>A0AAV1D4U2</accession>
<evidence type="ECO:0000313" key="4">
    <source>
        <dbReference type="EMBL" id="CAI9102588.1"/>
    </source>
</evidence>
<keyword evidence="2" id="KW-0413">Isomerase</keyword>
<dbReference type="SUPFAM" id="SSF55120">
    <property type="entry name" value="Pseudouridine synthase"/>
    <property type="match status" value="1"/>
</dbReference>
<dbReference type="Pfam" id="PF01142">
    <property type="entry name" value="TruD"/>
    <property type="match status" value="1"/>
</dbReference>
<dbReference type="GO" id="GO:0005634">
    <property type="term" value="C:nucleus"/>
    <property type="evidence" value="ECO:0007669"/>
    <property type="project" value="TreeGrafter"/>
</dbReference>
<evidence type="ECO:0000259" key="3">
    <source>
        <dbReference type="PROSITE" id="PS50984"/>
    </source>
</evidence>
<organism evidence="4 5">
    <name type="scientific">Oldenlandia corymbosa var. corymbosa</name>
    <dbReference type="NCBI Taxonomy" id="529605"/>
    <lineage>
        <taxon>Eukaryota</taxon>
        <taxon>Viridiplantae</taxon>
        <taxon>Streptophyta</taxon>
        <taxon>Embryophyta</taxon>
        <taxon>Tracheophyta</taxon>
        <taxon>Spermatophyta</taxon>
        <taxon>Magnoliopsida</taxon>
        <taxon>eudicotyledons</taxon>
        <taxon>Gunneridae</taxon>
        <taxon>Pentapetalae</taxon>
        <taxon>asterids</taxon>
        <taxon>lamiids</taxon>
        <taxon>Gentianales</taxon>
        <taxon>Rubiaceae</taxon>
        <taxon>Rubioideae</taxon>
        <taxon>Spermacoceae</taxon>
        <taxon>Hedyotis-Oldenlandia complex</taxon>
        <taxon>Oldenlandia</taxon>
    </lineage>
</organism>
<keyword evidence="5" id="KW-1185">Reference proteome</keyword>
<dbReference type="GO" id="GO:0003723">
    <property type="term" value="F:RNA binding"/>
    <property type="evidence" value="ECO:0007669"/>
    <property type="project" value="InterPro"/>
</dbReference>
<feature type="domain" description="TRUD" evidence="3">
    <location>
        <begin position="252"/>
        <end position="515"/>
    </location>
</feature>
<dbReference type="InterPro" id="IPR011760">
    <property type="entry name" value="PsdUridine_synth_TruD_insert"/>
</dbReference>
<dbReference type="EMBL" id="OX459121">
    <property type="protein sequence ID" value="CAI9102588.1"/>
    <property type="molecule type" value="Genomic_DNA"/>
</dbReference>
<dbReference type="GO" id="GO:0001522">
    <property type="term" value="P:pseudouridine synthesis"/>
    <property type="evidence" value="ECO:0007669"/>
    <property type="project" value="InterPro"/>
</dbReference>
<evidence type="ECO:0000256" key="2">
    <source>
        <dbReference type="ARBA" id="ARBA00023235"/>
    </source>
</evidence>
<dbReference type="InterPro" id="IPR001656">
    <property type="entry name" value="PsdUridine_synth_TruD"/>
</dbReference>
<dbReference type="InterPro" id="IPR042214">
    <property type="entry name" value="TruD_catalytic"/>
</dbReference>
<gene>
    <name evidence="4" type="ORF">OLC1_LOCUS11916</name>
</gene>
<dbReference type="CDD" id="cd02576">
    <property type="entry name" value="PseudoU_synth_ScPUS7"/>
    <property type="match status" value="1"/>
</dbReference>
<evidence type="ECO:0000256" key="1">
    <source>
        <dbReference type="ARBA" id="ARBA00007953"/>
    </source>
</evidence>
<comment type="similarity">
    <text evidence="1">Belongs to the pseudouridine synthase TruD family.</text>
</comment>
<evidence type="ECO:0000313" key="5">
    <source>
        <dbReference type="Proteomes" id="UP001161247"/>
    </source>
</evidence>
<dbReference type="Proteomes" id="UP001161247">
    <property type="component" value="Chromosome 4"/>
</dbReference>
<dbReference type="InterPro" id="IPR020103">
    <property type="entry name" value="PsdUridine_synth_cat_dom_sf"/>
</dbReference>
<dbReference type="PROSITE" id="PS50984">
    <property type="entry name" value="TRUD"/>
    <property type="match status" value="1"/>
</dbReference>
<dbReference type="Gene3D" id="3.30.2350.20">
    <property type="entry name" value="TruD, catalytic domain"/>
    <property type="match status" value="2"/>
</dbReference>
<protein>
    <submittedName>
        <fullName evidence="4">OLC1v1000881C3</fullName>
    </submittedName>
</protein>
<dbReference type="AlphaFoldDB" id="A0AAV1D4U2"/>
<proteinExistence type="inferred from homology"/>
<name>A0AAV1D4U2_OLDCO</name>
<dbReference type="PANTHER" id="PTHR13326">
    <property type="entry name" value="TRNA PSEUDOURIDINE SYNTHASE D"/>
    <property type="match status" value="1"/>
</dbReference>